<name>A0ABW7XHB5_9MICO</name>
<keyword evidence="2" id="KW-1185">Reference proteome</keyword>
<dbReference type="Gene3D" id="3.90.1200.10">
    <property type="match status" value="1"/>
</dbReference>
<gene>
    <name evidence="1" type="ORF">ACH47X_08305</name>
</gene>
<protein>
    <submittedName>
        <fullName evidence="1">Aminoglycoside phosphotransferase family protein</fullName>
        <ecNumber evidence="1">2.7.1.-</ecNumber>
    </submittedName>
</protein>
<sequence>MTRVRPTWPDLPDPIRTAIEDRLGAKVTSWVSHDGGYSPGLASVLTTENGPVFVKTASPDQTEARRLHRNEAVKAARLPATLPSPRFLWSLDVPDDGGVAGADVPSWAVLAFEPVHGRAVRTDPWDLDDVDLLARLALQVGEHQAPDGDAFPDYAQEPRSEAQVLADERPQGLATYDPWLAEHLDLIAQVAAPKRQAEAFGGDRLVHADFRADNVLILGPDDRPRGVVVDWPHAVRGAAFLDLVGMLPAMHALGGPTPSEVLDRTPLPRGTEPEAVATRVAVLAAYFAHGSLQEPPPGIPHLRQFQRVQAEASIAWLQELLR</sequence>
<comment type="caution">
    <text evidence="1">The sequence shown here is derived from an EMBL/GenBank/DDBJ whole genome shotgun (WGS) entry which is preliminary data.</text>
</comment>
<evidence type="ECO:0000313" key="1">
    <source>
        <dbReference type="EMBL" id="MFI2486897.1"/>
    </source>
</evidence>
<dbReference type="SUPFAM" id="SSF56112">
    <property type="entry name" value="Protein kinase-like (PK-like)"/>
    <property type="match status" value="1"/>
</dbReference>
<dbReference type="EMBL" id="JBIRYI010000004">
    <property type="protein sequence ID" value="MFI2486897.1"/>
    <property type="molecule type" value="Genomic_DNA"/>
</dbReference>
<dbReference type="RefSeq" id="WP_397403203.1">
    <property type="nucleotide sequence ID" value="NZ_JBIRYI010000004.1"/>
</dbReference>
<dbReference type="InterPro" id="IPR011009">
    <property type="entry name" value="Kinase-like_dom_sf"/>
</dbReference>
<reference evidence="1 2" key="1">
    <citation type="submission" date="2024-10" db="EMBL/GenBank/DDBJ databases">
        <title>The Natural Products Discovery Center: Release of the First 8490 Sequenced Strains for Exploring Actinobacteria Biosynthetic Diversity.</title>
        <authorList>
            <person name="Kalkreuter E."/>
            <person name="Kautsar S.A."/>
            <person name="Yang D."/>
            <person name="Bader C.D."/>
            <person name="Teijaro C.N."/>
            <person name="Fluegel L."/>
            <person name="Davis C.M."/>
            <person name="Simpson J.R."/>
            <person name="Lauterbach L."/>
            <person name="Steele A.D."/>
            <person name="Gui C."/>
            <person name="Meng S."/>
            <person name="Li G."/>
            <person name="Viehrig K."/>
            <person name="Ye F."/>
            <person name="Su P."/>
            <person name="Kiefer A.F."/>
            <person name="Nichols A."/>
            <person name="Cepeda A.J."/>
            <person name="Yan W."/>
            <person name="Fan B."/>
            <person name="Jiang Y."/>
            <person name="Adhikari A."/>
            <person name="Zheng C.-J."/>
            <person name="Schuster L."/>
            <person name="Cowan T.M."/>
            <person name="Smanski M.J."/>
            <person name="Chevrette M.G."/>
            <person name="De Carvalho L.P.S."/>
            <person name="Shen B."/>
        </authorList>
    </citation>
    <scope>NUCLEOTIDE SEQUENCE [LARGE SCALE GENOMIC DNA]</scope>
    <source>
        <strain evidence="1 2">NPDC019481</strain>
    </source>
</reference>
<dbReference type="Proteomes" id="UP001611580">
    <property type="component" value="Unassembled WGS sequence"/>
</dbReference>
<keyword evidence="1" id="KW-0808">Transferase</keyword>
<dbReference type="EC" id="2.7.1.-" evidence="1"/>
<accession>A0ABW7XHB5</accession>
<evidence type="ECO:0000313" key="2">
    <source>
        <dbReference type="Proteomes" id="UP001611580"/>
    </source>
</evidence>
<proteinExistence type="predicted"/>
<dbReference type="GO" id="GO:0016740">
    <property type="term" value="F:transferase activity"/>
    <property type="evidence" value="ECO:0007669"/>
    <property type="project" value="UniProtKB-KW"/>
</dbReference>
<organism evidence="1 2">
    <name type="scientific">Promicromonospora kroppenstedtii</name>
    <dbReference type="NCBI Taxonomy" id="440482"/>
    <lineage>
        <taxon>Bacteria</taxon>
        <taxon>Bacillati</taxon>
        <taxon>Actinomycetota</taxon>
        <taxon>Actinomycetes</taxon>
        <taxon>Micrococcales</taxon>
        <taxon>Promicromonosporaceae</taxon>
        <taxon>Promicromonospora</taxon>
    </lineage>
</organism>